<evidence type="ECO:0000313" key="9">
    <source>
        <dbReference type="Proteomes" id="UP000054845"/>
    </source>
</evidence>
<feature type="transmembrane region" description="Helical" evidence="6">
    <location>
        <begin position="356"/>
        <end position="376"/>
    </location>
</feature>
<keyword evidence="4 6" id="KW-0472">Membrane</keyword>
<keyword evidence="2 6" id="KW-0812">Transmembrane</keyword>
<evidence type="ECO:0000256" key="5">
    <source>
        <dbReference type="SAM" id="MobiDB-lite"/>
    </source>
</evidence>
<feature type="transmembrane region" description="Helical" evidence="6">
    <location>
        <begin position="554"/>
        <end position="578"/>
    </location>
</feature>
<protein>
    <submittedName>
        <fullName evidence="8">Predicted transporter (Major facilitator superfamily)</fullName>
    </submittedName>
</protein>
<dbReference type="SUPFAM" id="SSF103473">
    <property type="entry name" value="MFS general substrate transporter"/>
    <property type="match status" value="1"/>
</dbReference>
<evidence type="ECO:0000256" key="1">
    <source>
        <dbReference type="ARBA" id="ARBA00004141"/>
    </source>
</evidence>
<feature type="transmembrane region" description="Helical" evidence="6">
    <location>
        <begin position="461"/>
        <end position="482"/>
    </location>
</feature>
<dbReference type="GO" id="GO:0005886">
    <property type="term" value="C:plasma membrane"/>
    <property type="evidence" value="ECO:0007669"/>
    <property type="project" value="TreeGrafter"/>
</dbReference>
<evidence type="ECO:0000259" key="7">
    <source>
        <dbReference type="PROSITE" id="PS50850"/>
    </source>
</evidence>
<feature type="region of interest" description="Disordered" evidence="5">
    <location>
        <begin position="48"/>
        <end position="105"/>
    </location>
</feature>
<feature type="transmembrane region" description="Helical" evidence="6">
    <location>
        <begin position="388"/>
        <end position="408"/>
    </location>
</feature>
<evidence type="ECO:0000256" key="2">
    <source>
        <dbReference type="ARBA" id="ARBA00022692"/>
    </source>
</evidence>
<dbReference type="PANTHER" id="PTHR23501:SF58">
    <property type="entry name" value="LOW AFFINITY HEME TRANSPORTER STR3"/>
    <property type="match status" value="1"/>
</dbReference>
<dbReference type="AlphaFoldDB" id="A0A0P1BED3"/>
<feature type="domain" description="Major facilitator superfamily (MFS) profile" evidence="7">
    <location>
        <begin position="130"/>
        <end position="652"/>
    </location>
</feature>
<feature type="transmembrane region" description="Helical" evidence="6">
    <location>
        <begin position="519"/>
        <end position="542"/>
    </location>
</feature>
<feature type="region of interest" description="Disordered" evidence="5">
    <location>
        <begin position="665"/>
        <end position="694"/>
    </location>
</feature>
<name>A0A0P1BED3_9BASI</name>
<evidence type="ECO:0000313" key="8">
    <source>
        <dbReference type="EMBL" id="CEH13988.1"/>
    </source>
</evidence>
<feature type="transmembrane region" description="Helical" evidence="6">
    <location>
        <begin position="196"/>
        <end position="222"/>
    </location>
</feature>
<feature type="transmembrane region" description="Helical" evidence="6">
    <location>
        <begin position="420"/>
        <end position="441"/>
    </location>
</feature>
<dbReference type="STRING" id="401625.A0A0P1BED3"/>
<dbReference type="InterPro" id="IPR020846">
    <property type="entry name" value="MFS_dom"/>
</dbReference>
<dbReference type="PROSITE" id="PS50850">
    <property type="entry name" value="MFS"/>
    <property type="match status" value="1"/>
</dbReference>
<evidence type="ECO:0000256" key="4">
    <source>
        <dbReference type="ARBA" id="ARBA00023136"/>
    </source>
</evidence>
<dbReference type="Pfam" id="PF07690">
    <property type="entry name" value="MFS_1"/>
    <property type="match status" value="1"/>
</dbReference>
<dbReference type="InterPro" id="IPR011701">
    <property type="entry name" value="MFS"/>
</dbReference>
<feature type="transmembrane region" description="Helical" evidence="6">
    <location>
        <begin position="627"/>
        <end position="648"/>
    </location>
</feature>
<dbReference type="Gene3D" id="1.20.1250.20">
    <property type="entry name" value="MFS general substrate transporter like domains"/>
    <property type="match status" value="2"/>
</dbReference>
<reference evidence="8 9" key="1">
    <citation type="submission" date="2014-09" db="EMBL/GenBank/DDBJ databases">
        <authorList>
            <person name="Magalhaes I.L.F."/>
            <person name="Oliveira U."/>
            <person name="Santos F.R."/>
            <person name="Vidigal T.H.D.A."/>
            <person name="Brescovit A.D."/>
            <person name="Santos A.J."/>
        </authorList>
    </citation>
    <scope>NUCLEOTIDE SEQUENCE [LARGE SCALE GENOMIC DNA]</scope>
</reference>
<dbReference type="OrthoDB" id="2241241at2759"/>
<feature type="transmembrane region" description="Helical" evidence="6">
    <location>
        <begin position="163"/>
        <end position="184"/>
    </location>
</feature>
<evidence type="ECO:0000256" key="6">
    <source>
        <dbReference type="SAM" id="Phobius"/>
    </source>
</evidence>
<feature type="compositionally biased region" description="Basic and acidic residues" evidence="5">
    <location>
        <begin position="55"/>
        <end position="72"/>
    </location>
</feature>
<dbReference type="GO" id="GO:0022857">
    <property type="term" value="F:transmembrane transporter activity"/>
    <property type="evidence" value="ECO:0007669"/>
    <property type="project" value="InterPro"/>
</dbReference>
<feature type="transmembrane region" description="Helical" evidence="6">
    <location>
        <begin position="288"/>
        <end position="309"/>
    </location>
</feature>
<proteinExistence type="predicted"/>
<keyword evidence="3 6" id="KW-1133">Transmembrane helix</keyword>
<keyword evidence="9" id="KW-1185">Reference proteome</keyword>
<accession>A0A0P1BED3</accession>
<dbReference type="PANTHER" id="PTHR23501">
    <property type="entry name" value="MAJOR FACILITATOR SUPERFAMILY"/>
    <property type="match status" value="1"/>
</dbReference>
<dbReference type="Proteomes" id="UP000054845">
    <property type="component" value="Unassembled WGS sequence"/>
</dbReference>
<dbReference type="EMBL" id="CCYA01000238">
    <property type="protein sequence ID" value="CEH13988.1"/>
    <property type="molecule type" value="Genomic_DNA"/>
</dbReference>
<organism evidence="8 9">
    <name type="scientific">Ceraceosorus bombacis</name>
    <dbReference type="NCBI Taxonomy" id="401625"/>
    <lineage>
        <taxon>Eukaryota</taxon>
        <taxon>Fungi</taxon>
        <taxon>Dikarya</taxon>
        <taxon>Basidiomycota</taxon>
        <taxon>Ustilaginomycotina</taxon>
        <taxon>Exobasidiomycetes</taxon>
        <taxon>Ceraceosorales</taxon>
        <taxon>Ceraceosoraceae</taxon>
        <taxon>Ceraceosorus</taxon>
    </lineage>
</organism>
<dbReference type="InterPro" id="IPR036259">
    <property type="entry name" value="MFS_trans_sf"/>
</dbReference>
<comment type="subcellular location">
    <subcellularLocation>
        <location evidence="1">Membrane</location>
        <topology evidence="1">Multi-pass membrane protein</topology>
    </subcellularLocation>
</comment>
<sequence>MASSSREGQSPGRGTSQDGPVAISRDELSLREHAEALPAAVLVEEFSAANAGGRSSRDGDRFEPIKANRDVESGSPSLKSPTLDDSHAASMSDSEQNNWNRHQRHQQAGVSKMEALYRVFGGNRALVWSLYVAVAAIVMCFCFDGSTTSQYQIYGASSFGEHAFLLSFIDTAESIIIAVSKPFIAKVCDVSSRQTAYLMILVFYVVGYAIVAASPTVGAFAAGRIISATGQAGLDLVTDIIVADISPLQWRALVTAATSSPYLFLSWIGPNVSGPLIAHDPPLWRWGFGMFCIIAPVCVMPAVIIMYIAERKAKKNGQLAFGASLYERRLIAADGSLVNKESKLSVLRRFAVEMDLIGLFLLTLSWCLIFLPFSLASRAKGKWANPSIIAMLVCGFVILGMFAAWEIWGASQPIMNRRILKNRTFQLAVTIDIFYFLTGTLRSTYYSSYVYVVKQWTEINWGYYINISTFGLTLFGLCAGVLLRITHRYKYLQVFGLTIRLVGNGVALWARGANANNAALIWVQILIALGGSCSVVGTRVASQASVPHQDLASVIALLSLWSKLGSSVGSAIAGAVWAGTMRDYMREEGVPPNLINSLYGSVKNARKNYPLEDPIRQSVIRAYNRTVYPLFLAATIVSVVPLLAGLFMPNYYLGKSHNKIENTDVGGRRVAGEGPGNDPTTAPGEAPGVVAEPERPKSRIRRVFEIAFKQ</sequence>
<feature type="region of interest" description="Disordered" evidence="5">
    <location>
        <begin position="1"/>
        <end position="30"/>
    </location>
</feature>
<evidence type="ECO:0000256" key="3">
    <source>
        <dbReference type="ARBA" id="ARBA00022989"/>
    </source>
</evidence>
<feature type="compositionally biased region" description="Polar residues" evidence="5">
    <location>
        <begin position="1"/>
        <end position="18"/>
    </location>
</feature>
<feature type="transmembrane region" description="Helical" evidence="6">
    <location>
        <begin position="125"/>
        <end position="143"/>
    </location>
</feature>